<dbReference type="PANTHER" id="PTHR35573">
    <property type="entry name" value="PROTEIN CBG22129"/>
    <property type="match status" value="1"/>
</dbReference>
<evidence type="ECO:0000256" key="1">
    <source>
        <dbReference type="SAM" id="SignalP"/>
    </source>
</evidence>
<feature type="chain" id="PRO_5035943508" description="MD-2-related lipid-recognition domain-containing protein" evidence="1">
    <location>
        <begin position="18"/>
        <end position="175"/>
    </location>
</feature>
<evidence type="ECO:0000313" key="3">
    <source>
        <dbReference type="Proteomes" id="UP000835052"/>
    </source>
</evidence>
<organism evidence="2 3">
    <name type="scientific">Caenorhabditis auriculariae</name>
    <dbReference type="NCBI Taxonomy" id="2777116"/>
    <lineage>
        <taxon>Eukaryota</taxon>
        <taxon>Metazoa</taxon>
        <taxon>Ecdysozoa</taxon>
        <taxon>Nematoda</taxon>
        <taxon>Chromadorea</taxon>
        <taxon>Rhabditida</taxon>
        <taxon>Rhabditina</taxon>
        <taxon>Rhabditomorpha</taxon>
        <taxon>Rhabditoidea</taxon>
        <taxon>Rhabditidae</taxon>
        <taxon>Peloderinae</taxon>
        <taxon>Caenorhabditis</taxon>
    </lineage>
</organism>
<dbReference type="PANTHER" id="PTHR35573:SF1">
    <property type="entry name" value="ML DOMAIN-CONTAINING PROTEIN"/>
    <property type="match status" value="1"/>
</dbReference>
<comment type="caution">
    <text evidence="2">The sequence shown here is derived from an EMBL/GenBank/DDBJ whole genome shotgun (WGS) entry which is preliminary data.</text>
</comment>
<dbReference type="AlphaFoldDB" id="A0A8S1H337"/>
<dbReference type="Proteomes" id="UP000835052">
    <property type="component" value="Unassembled WGS sequence"/>
</dbReference>
<evidence type="ECO:0008006" key="4">
    <source>
        <dbReference type="Google" id="ProtNLM"/>
    </source>
</evidence>
<proteinExistence type="predicted"/>
<keyword evidence="3" id="KW-1185">Reference proteome</keyword>
<sequence length="175" mass="19318">MLGAVLFLLTVVGSATACQTWPNSTETATNWWMCSSGPMTFSAVTTVDCKGVFEYPIHLNKPLLIRTTANNAKNVYSSPGLKQTIKVWSWSTIKCAWTSLPTFGLLNDLDACTNGVNCPIKLGPQTLDFELDFSDAQQIINLLKNDSPYQLEYLLHDDVTGDDACLMFQARSLLQ</sequence>
<feature type="signal peptide" evidence="1">
    <location>
        <begin position="1"/>
        <end position="17"/>
    </location>
</feature>
<accession>A0A8S1H337</accession>
<reference evidence="2" key="1">
    <citation type="submission" date="2020-10" db="EMBL/GenBank/DDBJ databases">
        <authorList>
            <person name="Kikuchi T."/>
        </authorList>
    </citation>
    <scope>NUCLEOTIDE SEQUENCE</scope>
    <source>
        <strain evidence="2">NKZ352</strain>
    </source>
</reference>
<protein>
    <recommendedName>
        <fullName evidence="4">MD-2-related lipid-recognition domain-containing protein</fullName>
    </recommendedName>
</protein>
<gene>
    <name evidence="2" type="ORF">CAUJ_LOCUS3779</name>
</gene>
<name>A0A8S1H337_9PELO</name>
<evidence type="ECO:0000313" key="2">
    <source>
        <dbReference type="EMBL" id="CAD6187860.1"/>
    </source>
</evidence>
<dbReference type="EMBL" id="CAJGYM010000007">
    <property type="protein sequence ID" value="CAD6187860.1"/>
    <property type="molecule type" value="Genomic_DNA"/>
</dbReference>
<dbReference type="OrthoDB" id="5856944at2759"/>
<keyword evidence="1" id="KW-0732">Signal</keyword>